<feature type="domain" description="N-acetyltransferase" evidence="3">
    <location>
        <begin position="20"/>
        <end position="182"/>
    </location>
</feature>
<protein>
    <submittedName>
        <fullName evidence="4">GNAT family N-acetyltransferase</fullName>
    </submittedName>
</protein>
<dbReference type="PROSITE" id="PS51186">
    <property type="entry name" value="GNAT"/>
    <property type="match status" value="2"/>
</dbReference>
<accession>A0A5D4TGG4</accession>
<dbReference type="InterPro" id="IPR016181">
    <property type="entry name" value="Acyl_CoA_acyltransferase"/>
</dbReference>
<dbReference type="Gene3D" id="3.40.630.30">
    <property type="match status" value="2"/>
</dbReference>
<evidence type="ECO:0000259" key="3">
    <source>
        <dbReference type="PROSITE" id="PS51186"/>
    </source>
</evidence>
<evidence type="ECO:0000256" key="2">
    <source>
        <dbReference type="ARBA" id="ARBA00023315"/>
    </source>
</evidence>
<organism evidence="4 5">
    <name type="scientific">Sutcliffiella horikoshii</name>
    <dbReference type="NCBI Taxonomy" id="79883"/>
    <lineage>
        <taxon>Bacteria</taxon>
        <taxon>Bacillati</taxon>
        <taxon>Bacillota</taxon>
        <taxon>Bacilli</taxon>
        <taxon>Bacillales</taxon>
        <taxon>Bacillaceae</taxon>
        <taxon>Sutcliffiella</taxon>
    </lineage>
</organism>
<proteinExistence type="predicted"/>
<dbReference type="InterPro" id="IPR050680">
    <property type="entry name" value="YpeA/RimI_acetyltransf"/>
</dbReference>
<dbReference type="EMBL" id="VTET01000002">
    <property type="protein sequence ID" value="TYS73622.1"/>
    <property type="molecule type" value="Genomic_DNA"/>
</dbReference>
<dbReference type="Pfam" id="PF00583">
    <property type="entry name" value="Acetyltransf_1"/>
    <property type="match status" value="2"/>
</dbReference>
<keyword evidence="1 4" id="KW-0808">Transferase</keyword>
<name>A0A5D4TGG4_9BACI</name>
<dbReference type="OrthoDB" id="7163760at2"/>
<dbReference type="GO" id="GO:0016747">
    <property type="term" value="F:acyltransferase activity, transferring groups other than amino-acyl groups"/>
    <property type="evidence" value="ECO:0007669"/>
    <property type="project" value="InterPro"/>
</dbReference>
<dbReference type="PANTHER" id="PTHR43420:SF47">
    <property type="entry name" value="N-ACETYLTRANSFERASE DOMAIN-CONTAINING PROTEIN"/>
    <property type="match status" value="1"/>
</dbReference>
<gene>
    <name evidence="4" type="ORF">FZC75_04635</name>
</gene>
<dbReference type="InterPro" id="IPR000182">
    <property type="entry name" value="GNAT_dom"/>
</dbReference>
<dbReference type="Proteomes" id="UP000324517">
    <property type="component" value="Unassembled WGS sequence"/>
</dbReference>
<reference evidence="4 5" key="1">
    <citation type="submission" date="2019-08" db="EMBL/GenBank/DDBJ databases">
        <title>Bacillus genomes from the desert of Cuatro Cienegas, Coahuila.</title>
        <authorList>
            <person name="Olmedo-Alvarez G."/>
        </authorList>
    </citation>
    <scope>NUCLEOTIDE SEQUENCE [LARGE SCALE GENOMIC DNA]</scope>
    <source>
        <strain evidence="4 5">CH98b_3T</strain>
    </source>
</reference>
<sequence length="311" mass="35578">MMSYECFVFKKSIEIWGGTMEITKSNSLSKKEYQELIELLKQCELHDGFEIRASLNLSMIQKGDATHLGFILAREKKELVGFIGLFSFVDPKKVELAGMIHPNYRNQGRFSRLLESAKEMTRTCDADEVLFVCPDKSDAAIHLSLKLEATYVYSEFTMEYHEKHHKKYDFNLQNMSMKKADLSETAIILKLLSDGFDVPPTDENVNSLIERNALNPGYELFLVHVDQTPVATITVCDEEESVYLSAFTVTPDQRGKGYGRAILENIVNDIKVRYPKKAIRLDVDVKNEGAIRLYENNGFRVVGGYEYYFAK</sequence>
<dbReference type="SUPFAM" id="SSF55729">
    <property type="entry name" value="Acyl-CoA N-acyltransferases (Nat)"/>
    <property type="match status" value="1"/>
</dbReference>
<evidence type="ECO:0000313" key="5">
    <source>
        <dbReference type="Proteomes" id="UP000324517"/>
    </source>
</evidence>
<dbReference type="CDD" id="cd04301">
    <property type="entry name" value="NAT_SF"/>
    <property type="match status" value="2"/>
</dbReference>
<keyword evidence="2" id="KW-0012">Acyltransferase</keyword>
<dbReference type="PANTHER" id="PTHR43420">
    <property type="entry name" value="ACETYLTRANSFERASE"/>
    <property type="match status" value="1"/>
</dbReference>
<evidence type="ECO:0000256" key="1">
    <source>
        <dbReference type="ARBA" id="ARBA00022679"/>
    </source>
</evidence>
<comment type="caution">
    <text evidence="4">The sequence shown here is derived from an EMBL/GenBank/DDBJ whole genome shotgun (WGS) entry which is preliminary data.</text>
</comment>
<feature type="domain" description="N-acetyltransferase" evidence="3">
    <location>
        <begin position="175"/>
        <end position="311"/>
    </location>
</feature>
<dbReference type="AlphaFoldDB" id="A0A5D4TGG4"/>
<evidence type="ECO:0000313" key="4">
    <source>
        <dbReference type="EMBL" id="TYS73622.1"/>
    </source>
</evidence>